<evidence type="ECO:0000256" key="2">
    <source>
        <dbReference type="ARBA" id="ARBA00008807"/>
    </source>
</evidence>
<evidence type="ECO:0000313" key="12">
    <source>
        <dbReference type="Proteomes" id="UP000288859"/>
    </source>
</evidence>
<keyword evidence="8 10" id="KW-0472">Membrane</keyword>
<dbReference type="NCBIfam" id="TIGR00728">
    <property type="entry name" value="OPT_sfam"/>
    <property type="match status" value="1"/>
</dbReference>
<dbReference type="InterPro" id="IPR004648">
    <property type="entry name" value="Oligpept_transpt"/>
</dbReference>
<dbReference type="VEuPathDB" id="FungiDB:PV10_03670"/>
<organism evidence="11 12">
    <name type="scientific">Exophiala mesophila</name>
    <name type="common">Black yeast-like fungus</name>
    <dbReference type="NCBI Taxonomy" id="212818"/>
    <lineage>
        <taxon>Eukaryota</taxon>
        <taxon>Fungi</taxon>
        <taxon>Dikarya</taxon>
        <taxon>Ascomycota</taxon>
        <taxon>Pezizomycotina</taxon>
        <taxon>Eurotiomycetes</taxon>
        <taxon>Chaetothyriomycetidae</taxon>
        <taxon>Chaetothyriales</taxon>
        <taxon>Herpotrichiellaceae</taxon>
        <taxon>Exophiala</taxon>
    </lineage>
</organism>
<feature type="transmembrane region" description="Helical" evidence="10">
    <location>
        <begin position="308"/>
        <end position="337"/>
    </location>
</feature>
<feature type="transmembrane region" description="Helical" evidence="10">
    <location>
        <begin position="271"/>
        <end position="287"/>
    </location>
</feature>
<feature type="transmembrane region" description="Helical" evidence="10">
    <location>
        <begin position="241"/>
        <end position="259"/>
    </location>
</feature>
<keyword evidence="7 10" id="KW-1133">Transmembrane helix</keyword>
<feature type="transmembrane region" description="Helical" evidence="10">
    <location>
        <begin position="382"/>
        <end position="402"/>
    </location>
</feature>
<feature type="transmembrane region" description="Helical" evidence="10">
    <location>
        <begin position="587"/>
        <end position="607"/>
    </location>
</feature>
<keyword evidence="3" id="KW-0813">Transport</keyword>
<comment type="caution">
    <text evidence="11">The sequence shown here is derived from an EMBL/GenBank/DDBJ whole genome shotgun (WGS) entry which is preliminary data.</text>
</comment>
<evidence type="ECO:0000256" key="8">
    <source>
        <dbReference type="ARBA" id="ARBA00023136"/>
    </source>
</evidence>
<evidence type="ECO:0000256" key="9">
    <source>
        <dbReference type="SAM" id="MobiDB-lite"/>
    </source>
</evidence>
<feature type="region of interest" description="Disordered" evidence="9">
    <location>
        <begin position="1"/>
        <end position="58"/>
    </location>
</feature>
<dbReference type="EMBL" id="NAJM01000028">
    <property type="protein sequence ID" value="RVX69548.1"/>
    <property type="molecule type" value="Genomic_DNA"/>
</dbReference>
<keyword evidence="6" id="KW-0653">Protein transport</keyword>
<feature type="transmembrane region" description="Helical" evidence="10">
    <location>
        <begin position="349"/>
        <end position="370"/>
    </location>
</feature>
<protein>
    <recommendedName>
        <fullName evidence="13">OPT family small oligopeptide transporter</fullName>
    </recommendedName>
</protein>
<feature type="transmembrane region" description="Helical" evidence="10">
    <location>
        <begin position="727"/>
        <end position="751"/>
    </location>
</feature>
<feature type="transmembrane region" description="Helical" evidence="10">
    <location>
        <begin position="461"/>
        <end position="481"/>
    </location>
</feature>
<keyword evidence="4 10" id="KW-0812">Transmembrane</keyword>
<dbReference type="Pfam" id="PF03169">
    <property type="entry name" value="OPT"/>
    <property type="match status" value="1"/>
</dbReference>
<evidence type="ECO:0000256" key="7">
    <source>
        <dbReference type="ARBA" id="ARBA00022989"/>
    </source>
</evidence>
<keyword evidence="5" id="KW-0571">Peptide transport</keyword>
<evidence type="ECO:0000256" key="3">
    <source>
        <dbReference type="ARBA" id="ARBA00022448"/>
    </source>
</evidence>
<dbReference type="GO" id="GO:0016020">
    <property type="term" value="C:membrane"/>
    <property type="evidence" value="ECO:0007669"/>
    <property type="project" value="UniProtKB-SubCell"/>
</dbReference>
<evidence type="ECO:0000313" key="11">
    <source>
        <dbReference type="EMBL" id="RVX69548.1"/>
    </source>
</evidence>
<sequence length="835" mass="93819">MPSIEALKKRFPFRRTNTSTDAIPIQDIPPEKSDETGSQPSEAVLQTGDGITDPTRNLSEVEANRRLSTFRRQHHYDPNLPDSAFEAVDEATEARNHKGEAELVGDLVENSPYPEVRAVVRNYDEDVPTSTIRAWTIGLILTTVCSGVNALFLLRYPPISIGPYVVQLVAYPLGVGWAKVVPKKKFKIFGIVFDLNPGPFNVKEHVIIVAMSNAAFGGGAGYFIDTIVSLRKFYHFDSWGWGYNLLFAFSTQCLGFGLAGSVRRFLVEPAAMIWPAALVNVAFMYALHDQSPSDPAKTNGWSISRYRLFMIVCIAMFVYSWFPDFIFPALSYFAWITWIKPNHVVVNQLFGQVTGISLGFPFTGFTLDWAQINSFYGSPLIAPWHALANTLIGCIFFLWIVVPALHYTGTWYADYVPILQNGILDNTGTTYNTSAILKPDHTVDPQQYEAYSPLFLSTSFALAYGLSFASITALFSHTWLFHGSEIWARLKASHGELDDIHMKIMRKYKTVPTWWYLSLLAIMIAFAFASACGYDTGMAWYSVLLSLVIAAFWTIPIGMVQAFTNIQLGLNVFTEFIIGYLQPGHPVAMMMFKTFGYIVMTQALYFCQDLKLGHYMHVPQRSLFAAQLVATLWSCLCQLATVEWALGAIDNICTPAASNFFTCAYVKTFYNASVIWGAVGPKHLFSSGAIYQDLQYFWLIGFFVPIIAYLIARAFPKSMARKFNSPLFFNALAYVPPYSAFNILAWCMIGYGFNKYIRDKFRGWWMQYNYVLSAALDVGLALCSLAIFFFVQLPGGEMSSWWGVSVIESTVDAQQAAIRKTVSDGEIFGPKEWKW</sequence>
<feature type="transmembrane region" description="Helical" evidence="10">
    <location>
        <begin position="134"/>
        <end position="155"/>
    </location>
</feature>
<reference evidence="11 12" key="1">
    <citation type="submission" date="2017-03" db="EMBL/GenBank/DDBJ databases">
        <title>Genomes of endolithic fungi from Antarctica.</title>
        <authorList>
            <person name="Coleine C."/>
            <person name="Masonjones S."/>
            <person name="Stajich J.E."/>
        </authorList>
    </citation>
    <scope>NUCLEOTIDE SEQUENCE [LARGE SCALE GENOMIC DNA]</scope>
    <source>
        <strain evidence="11 12">CCFEE 6314</strain>
    </source>
</reference>
<dbReference type="Proteomes" id="UP000288859">
    <property type="component" value="Unassembled WGS sequence"/>
</dbReference>
<feature type="transmembrane region" description="Helical" evidence="10">
    <location>
        <begin position="513"/>
        <end position="531"/>
    </location>
</feature>
<dbReference type="PANTHER" id="PTHR22601">
    <property type="entry name" value="ISP4 LIKE PROTEIN"/>
    <property type="match status" value="1"/>
</dbReference>
<feature type="transmembrane region" description="Helical" evidence="10">
    <location>
        <begin position="771"/>
        <end position="791"/>
    </location>
</feature>
<proteinExistence type="inferred from homology"/>
<dbReference type="NCBIfam" id="TIGR00727">
    <property type="entry name" value="ISP4_OPT"/>
    <property type="match status" value="1"/>
</dbReference>
<gene>
    <name evidence="11" type="ORF">B0A52_06612</name>
</gene>
<evidence type="ECO:0008006" key="13">
    <source>
        <dbReference type="Google" id="ProtNLM"/>
    </source>
</evidence>
<dbReference type="GO" id="GO:0035673">
    <property type="term" value="F:oligopeptide transmembrane transporter activity"/>
    <property type="evidence" value="ECO:0007669"/>
    <property type="project" value="InterPro"/>
</dbReference>
<evidence type="ECO:0000256" key="5">
    <source>
        <dbReference type="ARBA" id="ARBA00022856"/>
    </source>
</evidence>
<feature type="transmembrane region" description="Helical" evidence="10">
    <location>
        <begin position="696"/>
        <end position="715"/>
    </location>
</feature>
<feature type="transmembrane region" description="Helical" evidence="10">
    <location>
        <begin position="161"/>
        <end position="181"/>
    </location>
</feature>
<evidence type="ECO:0000256" key="10">
    <source>
        <dbReference type="SAM" id="Phobius"/>
    </source>
</evidence>
<evidence type="ECO:0000256" key="6">
    <source>
        <dbReference type="ARBA" id="ARBA00022927"/>
    </source>
</evidence>
<accession>A0A438N1E3</accession>
<dbReference type="GO" id="GO:0015031">
    <property type="term" value="P:protein transport"/>
    <property type="evidence" value="ECO:0007669"/>
    <property type="project" value="UniProtKB-KW"/>
</dbReference>
<dbReference type="AlphaFoldDB" id="A0A438N1E3"/>
<evidence type="ECO:0000256" key="1">
    <source>
        <dbReference type="ARBA" id="ARBA00004141"/>
    </source>
</evidence>
<comment type="similarity">
    <text evidence="2">Belongs to the oligopeptide OPT transporter family.</text>
</comment>
<feature type="transmembrane region" description="Helical" evidence="10">
    <location>
        <begin position="537"/>
        <end position="555"/>
    </location>
</feature>
<evidence type="ECO:0000256" key="4">
    <source>
        <dbReference type="ARBA" id="ARBA00022692"/>
    </source>
</evidence>
<name>A0A438N1E3_EXOME</name>
<dbReference type="OrthoDB" id="9986677at2759"/>
<comment type="subcellular location">
    <subcellularLocation>
        <location evidence="1">Membrane</location>
        <topology evidence="1">Multi-pass membrane protein</topology>
    </subcellularLocation>
</comment>
<dbReference type="InterPro" id="IPR004813">
    <property type="entry name" value="OPT"/>
</dbReference>